<evidence type="ECO:0000313" key="3">
    <source>
        <dbReference type="EMBL" id="STM18004.1"/>
    </source>
</evidence>
<dbReference type="Pfam" id="PF00343">
    <property type="entry name" value="Phosphorylase"/>
    <property type="match status" value="1"/>
</dbReference>
<dbReference type="AlphaFoldDB" id="A0A377DAA2"/>
<dbReference type="GO" id="GO:0030170">
    <property type="term" value="F:pyridoxal phosphate binding"/>
    <property type="evidence" value="ECO:0007669"/>
    <property type="project" value="TreeGrafter"/>
</dbReference>
<comment type="similarity">
    <text evidence="1 2">Belongs to the glycogen phosphorylase family.</text>
</comment>
<comment type="cofactor">
    <cofactor evidence="2">
        <name>pyridoxal 5'-phosphate</name>
        <dbReference type="ChEBI" id="CHEBI:597326"/>
    </cofactor>
</comment>
<evidence type="ECO:0000256" key="2">
    <source>
        <dbReference type="RuleBase" id="RU000587"/>
    </source>
</evidence>
<dbReference type="EMBL" id="UGFC01000006">
    <property type="protein sequence ID" value="STM18004.1"/>
    <property type="molecule type" value="Genomic_DNA"/>
</dbReference>
<dbReference type="EC" id="2.4.1.1" evidence="2"/>
<accession>A0A377DAA2</accession>
<comment type="catalytic activity">
    <reaction evidence="2">
        <text>[(1-&gt;4)-alpha-D-glucosyl](n) + phosphate = [(1-&gt;4)-alpha-D-glucosyl](n-1) + alpha-D-glucose 1-phosphate</text>
        <dbReference type="Rhea" id="RHEA:41732"/>
        <dbReference type="Rhea" id="RHEA-COMP:9584"/>
        <dbReference type="Rhea" id="RHEA-COMP:9586"/>
        <dbReference type="ChEBI" id="CHEBI:15444"/>
        <dbReference type="ChEBI" id="CHEBI:43474"/>
        <dbReference type="ChEBI" id="CHEBI:58601"/>
        <dbReference type="EC" id="2.4.1.1"/>
    </reaction>
</comment>
<dbReference type="InterPro" id="IPR000811">
    <property type="entry name" value="Glyco_trans_35"/>
</dbReference>
<protein>
    <recommendedName>
        <fullName evidence="2">Alpha-1,4 glucan phosphorylase</fullName>
        <ecNumber evidence="2">2.4.1.1</ecNumber>
    </recommendedName>
</protein>
<keyword evidence="2" id="KW-0663">Pyridoxal phosphate</keyword>
<sequence length="150" mass="16651">MTGMMPGPSPVKLSLTPTILDARSAGTLDVKLVKGLLPRHMQIINEINTRFKTLVEKTWPGDEKVWAKLAVVHDKQVHMANLCVVGGFAVNGVAALHSDLVVKDLFPEYHQLWPNKFHNVTNGITPRRWIKQCNPALAALLDKSLEKRVG</sequence>
<evidence type="ECO:0000313" key="4">
    <source>
        <dbReference type="Proteomes" id="UP000254174"/>
    </source>
</evidence>
<dbReference type="Proteomes" id="UP000254174">
    <property type="component" value="Unassembled WGS sequence"/>
</dbReference>
<evidence type="ECO:0000256" key="1">
    <source>
        <dbReference type="ARBA" id="ARBA00006047"/>
    </source>
</evidence>
<keyword evidence="2 3" id="KW-0328">Glycosyltransferase</keyword>
<gene>
    <name evidence="3" type="primary">malP_3</name>
    <name evidence="3" type="ORF">NCTC7922_04185</name>
</gene>
<dbReference type="PANTHER" id="PTHR11468:SF25">
    <property type="entry name" value="MALTODEXTRIN PHOSPHORYLASE"/>
    <property type="match status" value="1"/>
</dbReference>
<name>A0A377DAA2_ECOLX</name>
<comment type="function">
    <text evidence="2">Allosteric enzyme that catalyzes the rate-limiting step in glycogen catabolism, the phosphorolytic cleavage of glycogen to produce glucose-1-phosphate, and plays a central role in maintaining cellular and organismal glucose homeostasis.</text>
</comment>
<dbReference type="GO" id="GO:0008184">
    <property type="term" value="F:glycogen phosphorylase activity"/>
    <property type="evidence" value="ECO:0007669"/>
    <property type="project" value="InterPro"/>
</dbReference>
<dbReference type="SUPFAM" id="SSF53756">
    <property type="entry name" value="UDP-Glycosyltransferase/glycogen phosphorylase"/>
    <property type="match status" value="1"/>
</dbReference>
<keyword evidence="2 3" id="KW-0808">Transferase</keyword>
<proteinExistence type="inferred from homology"/>
<reference evidence="3 4" key="1">
    <citation type="submission" date="2018-06" db="EMBL/GenBank/DDBJ databases">
        <authorList>
            <consortium name="Pathogen Informatics"/>
            <person name="Doyle S."/>
        </authorList>
    </citation>
    <scope>NUCLEOTIDE SEQUENCE [LARGE SCALE GENOMIC DNA]</scope>
    <source>
        <strain evidence="3 4">NCTC7922</strain>
    </source>
</reference>
<organism evidence="3 4">
    <name type="scientific">Escherichia coli</name>
    <dbReference type="NCBI Taxonomy" id="562"/>
    <lineage>
        <taxon>Bacteria</taxon>
        <taxon>Pseudomonadati</taxon>
        <taxon>Pseudomonadota</taxon>
        <taxon>Gammaproteobacteria</taxon>
        <taxon>Enterobacterales</taxon>
        <taxon>Enterobacteriaceae</taxon>
        <taxon>Escherichia</taxon>
    </lineage>
</organism>
<dbReference type="GO" id="GO:0005737">
    <property type="term" value="C:cytoplasm"/>
    <property type="evidence" value="ECO:0007669"/>
    <property type="project" value="TreeGrafter"/>
</dbReference>
<dbReference type="GO" id="GO:0005980">
    <property type="term" value="P:glycogen catabolic process"/>
    <property type="evidence" value="ECO:0007669"/>
    <property type="project" value="TreeGrafter"/>
</dbReference>
<keyword evidence="2" id="KW-0119">Carbohydrate metabolism</keyword>
<dbReference type="PANTHER" id="PTHR11468">
    <property type="entry name" value="GLYCOGEN PHOSPHORYLASE"/>
    <property type="match status" value="1"/>
</dbReference>
<dbReference type="Gene3D" id="3.40.50.2000">
    <property type="entry name" value="Glycogen Phosphorylase B"/>
    <property type="match status" value="2"/>
</dbReference>